<sequence>MDCMLVVKEIKNKLLEEVEKLEWWFEQDIDDEGEEDKEDEGGDEDVIEWQSMVWIEEDAKGGLDKQGSASLRL</sequence>
<accession>A0ABQ5H4Z3</accession>
<organism evidence="1 2">
    <name type="scientific">Tanacetum coccineum</name>
    <dbReference type="NCBI Taxonomy" id="301880"/>
    <lineage>
        <taxon>Eukaryota</taxon>
        <taxon>Viridiplantae</taxon>
        <taxon>Streptophyta</taxon>
        <taxon>Embryophyta</taxon>
        <taxon>Tracheophyta</taxon>
        <taxon>Spermatophyta</taxon>
        <taxon>Magnoliopsida</taxon>
        <taxon>eudicotyledons</taxon>
        <taxon>Gunneridae</taxon>
        <taxon>Pentapetalae</taxon>
        <taxon>asterids</taxon>
        <taxon>campanulids</taxon>
        <taxon>Asterales</taxon>
        <taxon>Asteraceae</taxon>
        <taxon>Asteroideae</taxon>
        <taxon>Anthemideae</taxon>
        <taxon>Anthemidinae</taxon>
        <taxon>Tanacetum</taxon>
    </lineage>
</organism>
<reference evidence="1" key="2">
    <citation type="submission" date="2022-01" db="EMBL/GenBank/DDBJ databases">
        <authorList>
            <person name="Yamashiro T."/>
            <person name="Shiraishi A."/>
            <person name="Satake H."/>
            <person name="Nakayama K."/>
        </authorList>
    </citation>
    <scope>NUCLEOTIDE SEQUENCE</scope>
</reference>
<protein>
    <submittedName>
        <fullName evidence="1">Uncharacterized protein</fullName>
    </submittedName>
</protein>
<comment type="caution">
    <text evidence="1">The sequence shown here is derived from an EMBL/GenBank/DDBJ whole genome shotgun (WGS) entry which is preliminary data.</text>
</comment>
<gene>
    <name evidence="1" type="ORF">Tco_1057253</name>
</gene>
<evidence type="ECO:0000313" key="2">
    <source>
        <dbReference type="Proteomes" id="UP001151760"/>
    </source>
</evidence>
<evidence type="ECO:0000313" key="1">
    <source>
        <dbReference type="EMBL" id="GJT82911.1"/>
    </source>
</evidence>
<keyword evidence="2" id="KW-1185">Reference proteome</keyword>
<dbReference type="EMBL" id="BQNB010019212">
    <property type="protein sequence ID" value="GJT82911.1"/>
    <property type="molecule type" value="Genomic_DNA"/>
</dbReference>
<dbReference type="Proteomes" id="UP001151760">
    <property type="component" value="Unassembled WGS sequence"/>
</dbReference>
<proteinExistence type="predicted"/>
<reference evidence="1" key="1">
    <citation type="journal article" date="2022" name="Int. J. Mol. Sci.">
        <title>Draft Genome of Tanacetum Coccineum: Genomic Comparison of Closely Related Tanacetum-Family Plants.</title>
        <authorList>
            <person name="Yamashiro T."/>
            <person name="Shiraishi A."/>
            <person name="Nakayama K."/>
            <person name="Satake H."/>
        </authorList>
    </citation>
    <scope>NUCLEOTIDE SEQUENCE</scope>
</reference>
<name>A0ABQ5H4Z3_9ASTR</name>